<evidence type="ECO:0000313" key="4">
    <source>
        <dbReference type="Proteomes" id="UP001586593"/>
    </source>
</evidence>
<accession>A0ABR3V0P9</accession>
<evidence type="ECO:0000313" key="3">
    <source>
        <dbReference type="EMBL" id="KAL1835299.1"/>
    </source>
</evidence>
<comment type="caution">
    <text evidence="3">The sequence shown here is derived from an EMBL/GenBank/DDBJ whole genome shotgun (WGS) entry which is preliminary data.</text>
</comment>
<dbReference type="InterPro" id="IPR027417">
    <property type="entry name" value="P-loop_NTPase"/>
</dbReference>
<dbReference type="Proteomes" id="UP001586593">
    <property type="component" value="Unassembled WGS sequence"/>
</dbReference>
<dbReference type="EMBL" id="JAZHXJ010003252">
    <property type="protein sequence ID" value="KAL1835299.1"/>
    <property type="molecule type" value="Genomic_DNA"/>
</dbReference>
<name>A0ABR3V0P9_9PEZI</name>
<keyword evidence="4" id="KW-1185">Reference proteome</keyword>
<feature type="compositionally biased region" description="Pro residues" evidence="1">
    <location>
        <begin position="92"/>
        <end position="105"/>
    </location>
</feature>
<dbReference type="Gene3D" id="3.40.50.300">
    <property type="entry name" value="P-loop containing nucleotide triphosphate hydrolases"/>
    <property type="match status" value="1"/>
</dbReference>
<proteinExistence type="predicted"/>
<gene>
    <name evidence="3" type="ORF">VTK73DRAFT_5807</name>
</gene>
<reference evidence="3 4" key="1">
    <citation type="journal article" date="2024" name="Commun. Biol.">
        <title>Comparative genomic analysis of thermophilic fungi reveals convergent evolutionary adaptations and gene losses.</title>
        <authorList>
            <person name="Steindorff A.S."/>
            <person name="Aguilar-Pontes M.V."/>
            <person name="Robinson A.J."/>
            <person name="Andreopoulos B."/>
            <person name="LaButti K."/>
            <person name="Kuo A."/>
            <person name="Mondo S."/>
            <person name="Riley R."/>
            <person name="Otillar R."/>
            <person name="Haridas S."/>
            <person name="Lipzen A."/>
            <person name="Grimwood J."/>
            <person name="Schmutz J."/>
            <person name="Clum A."/>
            <person name="Reid I.D."/>
            <person name="Moisan M.C."/>
            <person name="Butler G."/>
            <person name="Nguyen T.T.M."/>
            <person name="Dewar K."/>
            <person name="Conant G."/>
            <person name="Drula E."/>
            <person name="Henrissat B."/>
            <person name="Hansel C."/>
            <person name="Singer S."/>
            <person name="Hutchinson M.I."/>
            <person name="de Vries R.P."/>
            <person name="Natvig D.O."/>
            <person name="Powell A.J."/>
            <person name="Tsang A."/>
            <person name="Grigoriev I.V."/>
        </authorList>
    </citation>
    <scope>NUCLEOTIDE SEQUENCE [LARGE SCALE GENOMIC DNA]</scope>
    <source>
        <strain evidence="3 4">ATCC 24622</strain>
    </source>
</reference>
<keyword evidence="2" id="KW-1133">Transmembrane helix</keyword>
<sequence>MDSKMDSLVSALEFIFTPSPIVFGVGIAIIILVPIILHLLLARATPYTALPTVLLVGPSGAGKTALLTLFERVDEGIRRAAWPLLRRRTPPRSRPPSSSPSPRTAPPLSATTSTPRAASPRSSSSSTPRATASCATKPSRASPSLLLRAAARVEPSSARRTKPLTGPSWAVGASCAPWSLWSTPPRSLTIAPPPRWPRRASTSTTCC</sequence>
<protein>
    <submittedName>
        <fullName evidence="3">Uncharacterized protein</fullName>
    </submittedName>
</protein>
<feature type="compositionally biased region" description="Low complexity" evidence="1">
    <location>
        <begin position="106"/>
        <end position="145"/>
    </location>
</feature>
<keyword evidence="2" id="KW-0812">Transmembrane</keyword>
<feature type="transmembrane region" description="Helical" evidence="2">
    <location>
        <begin position="20"/>
        <end position="41"/>
    </location>
</feature>
<evidence type="ECO:0000256" key="2">
    <source>
        <dbReference type="SAM" id="Phobius"/>
    </source>
</evidence>
<organism evidence="3 4">
    <name type="scientific">Phialemonium thermophilum</name>
    <dbReference type="NCBI Taxonomy" id="223376"/>
    <lineage>
        <taxon>Eukaryota</taxon>
        <taxon>Fungi</taxon>
        <taxon>Dikarya</taxon>
        <taxon>Ascomycota</taxon>
        <taxon>Pezizomycotina</taxon>
        <taxon>Sordariomycetes</taxon>
        <taxon>Sordariomycetidae</taxon>
        <taxon>Cephalothecales</taxon>
        <taxon>Cephalothecaceae</taxon>
        <taxon>Phialemonium</taxon>
    </lineage>
</organism>
<feature type="region of interest" description="Disordered" evidence="1">
    <location>
        <begin position="84"/>
        <end position="145"/>
    </location>
</feature>
<keyword evidence="2" id="KW-0472">Membrane</keyword>
<evidence type="ECO:0000256" key="1">
    <source>
        <dbReference type="SAM" id="MobiDB-lite"/>
    </source>
</evidence>